<dbReference type="PROSITE" id="PS51012">
    <property type="entry name" value="ABC_TM2"/>
    <property type="match status" value="1"/>
</dbReference>
<gene>
    <name evidence="8" type="ORF">GCM10010185_54810</name>
</gene>
<evidence type="ECO:0000256" key="3">
    <source>
        <dbReference type="ARBA" id="ARBA00022989"/>
    </source>
</evidence>
<keyword evidence="9" id="KW-1185">Reference proteome</keyword>
<evidence type="ECO:0000256" key="6">
    <source>
        <dbReference type="RuleBase" id="RU361157"/>
    </source>
</evidence>
<comment type="subcellular location">
    <subcellularLocation>
        <location evidence="6">Cell membrane</location>
        <topology evidence="6">Multi-pass membrane protein</topology>
    </subcellularLocation>
    <subcellularLocation>
        <location evidence="1">Membrane</location>
        <topology evidence="1">Multi-pass membrane protein</topology>
    </subcellularLocation>
</comment>
<evidence type="ECO:0000259" key="7">
    <source>
        <dbReference type="PROSITE" id="PS51012"/>
    </source>
</evidence>
<dbReference type="PIRSF" id="PIRSF006648">
    <property type="entry name" value="DrrB"/>
    <property type="match status" value="1"/>
</dbReference>
<keyword evidence="6" id="KW-0813">Transport</keyword>
<feature type="transmembrane region" description="Helical" evidence="6">
    <location>
        <begin position="149"/>
        <end position="170"/>
    </location>
</feature>
<evidence type="ECO:0000256" key="1">
    <source>
        <dbReference type="ARBA" id="ARBA00004141"/>
    </source>
</evidence>
<keyword evidence="6" id="KW-1003">Cell membrane</keyword>
<dbReference type="InterPro" id="IPR047817">
    <property type="entry name" value="ABC2_TM_bact-type"/>
</dbReference>
<feature type="transmembrane region" description="Helical" evidence="6">
    <location>
        <begin position="176"/>
        <end position="196"/>
    </location>
</feature>
<dbReference type="InterPro" id="IPR000412">
    <property type="entry name" value="ABC_2_transport"/>
</dbReference>
<comment type="similarity">
    <text evidence="6">Belongs to the ABC-2 integral membrane protein family.</text>
</comment>
<dbReference type="Proteomes" id="UP000639606">
    <property type="component" value="Unassembled WGS sequence"/>
</dbReference>
<feature type="transmembrane region" description="Helical" evidence="6">
    <location>
        <begin position="28"/>
        <end position="47"/>
    </location>
</feature>
<proteinExistence type="inferred from homology"/>
<keyword evidence="5" id="KW-0046">Antibiotic resistance</keyword>
<dbReference type="InterPro" id="IPR013525">
    <property type="entry name" value="ABC2_TM"/>
</dbReference>
<dbReference type="InterPro" id="IPR051784">
    <property type="entry name" value="Nod_factor_ABC_transporter"/>
</dbReference>
<dbReference type="EMBL" id="BMRG01000014">
    <property type="protein sequence ID" value="GGP74301.1"/>
    <property type="molecule type" value="Genomic_DNA"/>
</dbReference>
<reference evidence="8" key="1">
    <citation type="journal article" date="2014" name="Int. J. Syst. Evol. Microbiol.">
        <title>Complete genome sequence of Corynebacterium casei LMG S-19264T (=DSM 44701T), isolated from a smear-ripened cheese.</title>
        <authorList>
            <consortium name="US DOE Joint Genome Institute (JGI-PGF)"/>
            <person name="Walter F."/>
            <person name="Albersmeier A."/>
            <person name="Kalinowski J."/>
            <person name="Ruckert C."/>
        </authorList>
    </citation>
    <scope>NUCLEOTIDE SEQUENCE</scope>
    <source>
        <strain evidence="8">JCM 3313</strain>
    </source>
</reference>
<reference evidence="8" key="2">
    <citation type="submission" date="2020-09" db="EMBL/GenBank/DDBJ databases">
        <authorList>
            <person name="Sun Q."/>
            <person name="Ohkuma M."/>
        </authorList>
    </citation>
    <scope>NUCLEOTIDE SEQUENCE</scope>
    <source>
        <strain evidence="8">JCM 3313</strain>
    </source>
</reference>
<feature type="transmembrane region" description="Helical" evidence="6">
    <location>
        <begin position="231"/>
        <end position="253"/>
    </location>
</feature>
<dbReference type="PRINTS" id="PR00164">
    <property type="entry name" value="ABC2TRNSPORT"/>
</dbReference>
<comment type="caution">
    <text evidence="8">The sequence shown here is derived from an EMBL/GenBank/DDBJ whole genome shotgun (WGS) entry which is preliminary data.</text>
</comment>
<keyword evidence="3 6" id="KW-1133">Transmembrane helix</keyword>
<feature type="transmembrane region" description="Helical" evidence="6">
    <location>
        <begin position="121"/>
        <end position="137"/>
    </location>
</feature>
<feature type="domain" description="ABC transmembrane type-2" evidence="7">
    <location>
        <begin position="27"/>
        <end position="255"/>
    </location>
</feature>
<dbReference type="GO" id="GO:0043190">
    <property type="term" value="C:ATP-binding cassette (ABC) transporter complex"/>
    <property type="evidence" value="ECO:0007669"/>
    <property type="project" value="InterPro"/>
</dbReference>
<name>A0A918EFI2_9PSEU</name>
<evidence type="ECO:0000313" key="9">
    <source>
        <dbReference type="Proteomes" id="UP000639606"/>
    </source>
</evidence>
<protein>
    <recommendedName>
        <fullName evidence="6">Transport permease protein</fullName>
    </recommendedName>
</protein>
<dbReference type="Pfam" id="PF01061">
    <property type="entry name" value="ABC2_membrane"/>
    <property type="match status" value="1"/>
</dbReference>
<evidence type="ECO:0000256" key="5">
    <source>
        <dbReference type="ARBA" id="ARBA00023251"/>
    </source>
</evidence>
<dbReference type="AlphaFoldDB" id="A0A918EFI2"/>
<evidence type="ECO:0000256" key="4">
    <source>
        <dbReference type="ARBA" id="ARBA00023136"/>
    </source>
</evidence>
<evidence type="ECO:0000256" key="2">
    <source>
        <dbReference type="ARBA" id="ARBA00022692"/>
    </source>
</evidence>
<keyword evidence="4 6" id="KW-0472">Membrane</keyword>
<sequence length="259" mass="26784">MTTMPASPFVQVGVLTGRSLLGLRDPRMIVMNLLQPMIMLTLFSQVFRTMADAPGFPPGVEYLDYLMPAILVTTGAQAAVWAGGGLANDLKNGVLARFRTLPVTMVAVVAARSLFDLTRSALQLLTLLVAAMLLFGFHPPGGVLGSLGALVLALVVGTGLGAVFMALAAWVKNGELLQTIGMATMFPLMFASSAFVPVGNLPGWLRAVAVVNPLTYAVDAARGFALGAAAWPALAAALGVSSVLLVAGLGLAARGVRRP</sequence>
<dbReference type="GO" id="GO:0046677">
    <property type="term" value="P:response to antibiotic"/>
    <property type="evidence" value="ECO:0007669"/>
    <property type="project" value="UniProtKB-KW"/>
</dbReference>
<dbReference type="PANTHER" id="PTHR43229:SF2">
    <property type="entry name" value="NODULATION PROTEIN J"/>
    <property type="match status" value="1"/>
</dbReference>
<organism evidence="8 9">
    <name type="scientific">Saccharothrix coeruleofusca</name>
    <dbReference type="NCBI Taxonomy" id="33919"/>
    <lineage>
        <taxon>Bacteria</taxon>
        <taxon>Bacillati</taxon>
        <taxon>Actinomycetota</taxon>
        <taxon>Actinomycetes</taxon>
        <taxon>Pseudonocardiales</taxon>
        <taxon>Pseudonocardiaceae</taxon>
        <taxon>Saccharothrix</taxon>
    </lineage>
</organism>
<dbReference type="GO" id="GO:0140359">
    <property type="term" value="F:ABC-type transporter activity"/>
    <property type="evidence" value="ECO:0007669"/>
    <property type="project" value="InterPro"/>
</dbReference>
<feature type="transmembrane region" description="Helical" evidence="6">
    <location>
        <begin position="67"/>
        <end position="86"/>
    </location>
</feature>
<accession>A0A918EFI2</accession>
<keyword evidence="2 6" id="KW-0812">Transmembrane</keyword>
<evidence type="ECO:0000313" key="8">
    <source>
        <dbReference type="EMBL" id="GGP74301.1"/>
    </source>
</evidence>
<dbReference type="PANTHER" id="PTHR43229">
    <property type="entry name" value="NODULATION PROTEIN J"/>
    <property type="match status" value="1"/>
</dbReference>